<dbReference type="EMBL" id="LOJW01000034">
    <property type="protein sequence ID" value="OOW67861.1"/>
    <property type="molecule type" value="Genomic_DNA"/>
</dbReference>
<dbReference type="AlphaFoldDB" id="A0A1T1NWW7"/>
<gene>
    <name evidence="1" type="ORF">Xmlh_16275</name>
</gene>
<sequence>MDETQPQGSAAAAELKIDATLIAKLNLADFQNAVPLVRDLWLINETDQRHEQVELVLTSDPPFLKPRRWRIDTLAAGSRYQIGYMNVTLASLAKIEPGRSCMGSTPIS</sequence>
<dbReference type="Proteomes" id="UP000190559">
    <property type="component" value="Unassembled WGS sequence"/>
</dbReference>
<reference evidence="1 2" key="1">
    <citation type="submission" date="2015-12" db="EMBL/GenBank/DDBJ databases">
        <authorList>
            <person name="Shamseldin A."/>
            <person name="Moawad H."/>
            <person name="Abd El-Rahim W.M."/>
            <person name="Sadowsky M.J."/>
        </authorList>
    </citation>
    <scope>NUCLEOTIDE SEQUENCE [LARGE SCALE GENOMIC DNA]</scope>
    <source>
        <strain evidence="1 2">LMG9050</strain>
    </source>
</reference>
<organism evidence="1 2">
    <name type="scientific">Xanthomonas axonopodis pv. melhusii</name>
    <dbReference type="NCBI Taxonomy" id="487834"/>
    <lineage>
        <taxon>Bacteria</taxon>
        <taxon>Pseudomonadati</taxon>
        <taxon>Pseudomonadota</taxon>
        <taxon>Gammaproteobacteria</taxon>
        <taxon>Lysobacterales</taxon>
        <taxon>Lysobacteraceae</taxon>
        <taxon>Xanthomonas</taxon>
    </lineage>
</organism>
<evidence type="ECO:0000313" key="1">
    <source>
        <dbReference type="EMBL" id="OOW67861.1"/>
    </source>
</evidence>
<proteinExistence type="predicted"/>
<evidence type="ECO:0000313" key="2">
    <source>
        <dbReference type="Proteomes" id="UP000190559"/>
    </source>
</evidence>
<name>A0A1T1NWW7_9XANT</name>
<comment type="caution">
    <text evidence="1">The sequence shown here is derived from an EMBL/GenBank/DDBJ whole genome shotgun (WGS) entry which is preliminary data.</text>
</comment>
<dbReference type="RefSeq" id="WP_212668011.1">
    <property type="nucleotide sequence ID" value="NZ_LOJW01000034.1"/>
</dbReference>
<protein>
    <submittedName>
        <fullName evidence="1">Uncharacterized protein</fullName>
    </submittedName>
</protein>
<feature type="non-terminal residue" evidence="1">
    <location>
        <position position="108"/>
    </location>
</feature>
<accession>A0A1T1NWW7</accession>